<accession>A0A9X4BHA3</accession>
<evidence type="ECO:0000313" key="2">
    <source>
        <dbReference type="EMBL" id="MDC8012133.1"/>
    </source>
</evidence>
<dbReference type="SUPFAM" id="SSF89069">
    <property type="entry name" value="N-terminal, cytoplasmic domain of anti-sigmaE factor RseA"/>
    <property type="match status" value="1"/>
</dbReference>
<evidence type="ECO:0000313" key="3">
    <source>
        <dbReference type="Proteomes" id="UP001139971"/>
    </source>
</evidence>
<dbReference type="EMBL" id="JAOVZO020000003">
    <property type="protein sequence ID" value="MDC8012133.1"/>
    <property type="molecule type" value="Genomic_DNA"/>
</dbReference>
<dbReference type="Proteomes" id="UP001139971">
    <property type="component" value="Unassembled WGS sequence"/>
</dbReference>
<dbReference type="CDD" id="cd16328">
    <property type="entry name" value="RseA_N"/>
    <property type="match status" value="1"/>
</dbReference>
<dbReference type="InterPro" id="IPR036147">
    <property type="entry name" value="Anti-sigma_E_RseA_N_sf"/>
</dbReference>
<comment type="caution">
    <text evidence="2">The sequence shown here is derived from an EMBL/GenBank/DDBJ whole genome shotgun (WGS) entry which is preliminary data.</text>
</comment>
<dbReference type="AlphaFoldDB" id="A0A9X4BHA3"/>
<protein>
    <submittedName>
        <fullName evidence="2">Sigma-E factor negative regulatory protein</fullName>
    </submittedName>
</protein>
<organism evidence="2 3">
    <name type="scientific">Tahibacter soli</name>
    <dbReference type="NCBI Taxonomy" id="2983605"/>
    <lineage>
        <taxon>Bacteria</taxon>
        <taxon>Pseudomonadati</taxon>
        <taxon>Pseudomonadota</taxon>
        <taxon>Gammaproteobacteria</taxon>
        <taxon>Lysobacterales</taxon>
        <taxon>Rhodanobacteraceae</taxon>
        <taxon>Tahibacter</taxon>
    </lineage>
</organism>
<feature type="domain" description="Anti sigma-E protein RseA N-terminal" evidence="1">
    <location>
        <begin position="6"/>
        <end position="79"/>
    </location>
</feature>
<dbReference type="PANTHER" id="PTHR38104">
    <property type="match status" value="1"/>
</dbReference>
<dbReference type="PANTHER" id="PTHR38104:SF1">
    <property type="entry name" value="ANTI-SIGMA-E FACTOR RSEA"/>
    <property type="match status" value="1"/>
</dbReference>
<gene>
    <name evidence="2" type="ORF">OD750_006190</name>
</gene>
<proteinExistence type="predicted"/>
<dbReference type="Pfam" id="PF03872">
    <property type="entry name" value="RseA_N"/>
    <property type="match status" value="1"/>
</dbReference>
<keyword evidence="3" id="KW-1185">Reference proteome</keyword>
<evidence type="ECO:0000259" key="1">
    <source>
        <dbReference type="Pfam" id="PF03872"/>
    </source>
</evidence>
<dbReference type="RefSeq" id="WP_263543386.1">
    <property type="nucleotide sequence ID" value="NZ_JAOVZO020000003.1"/>
</dbReference>
<dbReference type="GO" id="GO:0016989">
    <property type="term" value="F:sigma factor antagonist activity"/>
    <property type="evidence" value="ECO:0007669"/>
    <property type="project" value="InterPro"/>
</dbReference>
<dbReference type="InterPro" id="IPR005572">
    <property type="entry name" value="Anti-sigma_E_RseA_N"/>
</dbReference>
<dbReference type="Gene3D" id="1.10.10.880">
    <property type="entry name" value="Anti sigma-E protein RseA, N-terminal domain"/>
    <property type="match status" value="1"/>
</dbReference>
<reference evidence="2" key="1">
    <citation type="submission" date="2023-02" db="EMBL/GenBank/DDBJ databases">
        <title>Tahibacter soli sp. nov. isolated from soil.</title>
        <authorList>
            <person name="Baek J.H."/>
            <person name="Lee J.K."/>
            <person name="Choi D.G."/>
            <person name="Jeon C.O."/>
        </authorList>
    </citation>
    <scope>NUCLEOTIDE SEQUENCE</scope>
    <source>
        <strain evidence="2">BL</strain>
    </source>
</reference>
<dbReference type="InterPro" id="IPR052383">
    <property type="entry name" value="Anti-sigma-E_RseA-like"/>
</dbReference>
<sequence length="210" mass="22466">MNTEMKEQLSALMDGQADRDAMRFVLRATDADPALRDAWSRYHVARDVLRRQPVMLAGEGFGAALMARLDAEDAAVAERRGGSIGRWVRYASGGAVAAAVAVVALLASAPNTRQQPQSEALVARTAPTASEPARASDMARAVNFTNDPILVQSPLVRPVSATLSPSGYGYDPRLPQSPWRHEGFGAQRQGPAPYVLMIVPPGAAEAQRPH</sequence>
<name>A0A9X4BHA3_9GAMM</name>